<name>A0A9P8GBI1_AURME</name>
<organism evidence="2 3">
    <name type="scientific">Aureobasidium melanogenum</name>
    <name type="common">Aureobasidium pullulans var. melanogenum</name>
    <dbReference type="NCBI Taxonomy" id="46634"/>
    <lineage>
        <taxon>Eukaryota</taxon>
        <taxon>Fungi</taxon>
        <taxon>Dikarya</taxon>
        <taxon>Ascomycota</taxon>
        <taxon>Pezizomycotina</taxon>
        <taxon>Dothideomycetes</taxon>
        <taxon>Dothideomycetidae</taxon>
        <taxon>Dothideales</taxon>
        <taxon>Saccotheciaceae</taxon>
        <taxon>Aureobasidium</taxon>
    </lineage>
</organism>
<dbReference type="InterPro" id="IPR021858">
    <property type="entry name" value="Fun_TF"/>
</dbReference>
<comment type="caution">
    <text evidence="2">The sequence shown here is derived from an EMBL/GenBank/DDBJ whole genome shotgun (WGS) entry which is preliminary data.</text>
</comment>
<feature type="region of interest" description="Disordered" evidence="1">
    <location>
        <begin position="337"/>
        <end position="367"/>
    </location>
</feature>
<sequence length="367" mass="40641">MDRSNPPIVFYNPAGVRKKPTNQTHRVAIRWIQEFPNQGPAASRADTISRVIDQESAEVRESRIYRRTATGERQLRAPLLNAFLLADAPLRLNIGSQRDPFSTLPVPWKPPYGIITSYFKYAIAPAIVAESFEPEGKTRQEALEDIEWPMALSVQTNDPALFFAALAMSCVHLPETHEFSPQRNPFFFRWLSSKCVEFLNKSLSNPSRACSDGTLVAVTFISFCESMAGNHRIAATVHQPGLRQMVNARGGLNSIAKASAVGERVTKAMTALDIVVASKFGCTPIFDDSYLLALQDVEMTDIVSRIKKTAEGRLDPASPMPRTVILTQRLKDHDIFKSPSPSSSVAAETKNPVSQVFDGSYDPQDPF</sequence>
<evidence type="ECO:0000256" key="1">
    <source>
        <dbReference type="SAM" id="MobiDB-lite"/>
    </source>
</evidence>
<feature type="compositionally biased region" description="Polar residues" evidence="1">
    <location>
        <begin position="339"/>
        <end position="354"/>
    </location>
</feature>
<proteinExistence type="predicted"/>
<dbReference type="Pfam" id="PF11951">
    <property type="entry name" value="Fungal_trans_2"/>
    <property type="match status" value="1"/>
</dbReference>
<reference evidence="2" key="2">
    <citation type="submission" date="2021-08" db="EMBL/GenBank/DDBJ databases">
        <authorList>
            <person name="Gostincar C."/>
            <person name="Sun X."/>
            <person name="Song Z."/>
            <person name="Gunde-Cimerman N."/>
        </authorList>
    </citation>
    <scope>NUCLEOTIDE SEQUENCE</scope>
    <source>
        <strain evidence="2">EXF-8016</strain>
    </source>
</reference>
<gene>
    <name evidence="2" type="ORF">KCV03_g7632</name>
</gene>
<accession>A0A9P8GBI1</accession>
<dbReference type="OrthoDB" id="4158087at2759"/>
<protein>
    <submittedName>
        <fullName evidence="2">Uncharacterized protein</fullName>
    </submittedName>
</protein>
<feature type="non-terminal residue" evidence="2">
    <location>
        <position position="367"/>
    </location>
</feature>
<reference evidence="2" key="1">
    <citation type="journal article" date="2021" name="J Fungi (Basel)">
        <title>Virulence traits and population genomics of the black yeast Aureobasidium melanogenum.</title>
        <authorList>
            <person name="Cernosa A."/>
            <person name="Sun X."/>
            <person name="Gostincar C."/>
            <person name="Fang C."/>
            <person name="Gunde-Cimerman N."/>
            <person name="Song Z."/>
        </authorList>
    </citation>
    <scope>NUCLEOTIDE SEQUENCE</scope>
    <source>
        <strain evidence="2">EXF-8016</strain>
    </source>
</reference>
<dbReference type="PANTHER" id="PTHR37540:SF5">
    <property type="entry name" value="TRANSCRIPTION FACTOR DOMAIN-CONTAINING PROTEIN"/>
    <property type="match status" value="1"/>
</dbReference>
<dbReference type="PANTHER" id="PTHR37540">
    <property type="entry name" value="TRANSCRIPTION FACTOR (ACR-2), PUTATIVE-RELATED-RELATED"/>
    <property type="match status" value="1"/>
</dbReference>
<dbReference type="Proteomes" id="UP000767238">
    <property type="component" value="Unassembled WGS sequence"/>
</dbReference>
<dbReference type="EMBL" id="JAHFYH010000065">
    <property type="protein sequence ID" value="KAH0216253.1"/>
    <property type="molecule type" value="Genomic_DNA"/>
</dbReference>
<evidence type="ECO:0000313" key="2">
    <source>
        <dbReference type="EMBL" id="KAH0216253.1"/>
    </source>
</evidence>
<evidence type="ECO:0000313" key="3">
    <source>
        <dbReference type="Proteomes" id="UP000767238"/>
    </source>
</evidence>
<dbReference type="AlphaFoldDB" id="A0A9P8GBI1"/>